<dbReference type="Proteomes" id="UP001162164">
    <property type="component" value="Unassembled WGS sequence"/>
</dbReference>
<organism evidence="2 3">
    <name type="scientific">Molorchus minor</name>
    <dbReference type="NCBI Taxonomy" id="1323400"/>
    <lineage>
        <taxon>Eukaryota</taxon>
        <taxon>Metazoa</taxon>
        <taxon>Ecdysozoa</taxon>
        <taxon>Arthropoda</taxon>
        <taxon>Hexapoda</taxon>
        <taxon>Insecta</taxon>
        <taxon>Pterygota</taxon>
        <taxon>Neoptera</taxon>
        <taxon>Endopterygota</taxon>
        <taxon>Coleoptera</taxon>
        <taxon>Polyphaga</taxon>
        <taxon>Cucujiformia</taxon>
        <taxon>Chrysomeloidea</taxon>
        <taxon>Cerambycidae</taxon>
        <taxon>Lamiinae</taxon>
        <taxon>Monochamini</taxon>
        <taxon>Molorchus</taxon>
    </lineage>
</organism>
<name>A0ABQ9IY35_9CUCU</name>
<proteinExistence type="predicted"/>
<evidence type="ECO:0000256" key="1">
    <source>
        <dbReference type="SAM" id="Phobius"/>
    </source>
</evidence>
<accession>A0ABQ9IY35</accession>
<keyword evidence="1" id="KW-0812">Transmembrane</keyword>
<gene>
    <name evidence="2" type="ORF">NQ317_000576</name>
</gene>
<reference evidence="2" key="1">
    <citation type="journal article" date="2023" name="Insect Mol. Biol.">
        <title>Genome sequencing provides insights into the evolution of gene families encoding plant cell wall-degrading enzymes in longhorned beetles.</title>
        <authorList>
            <person name="Shin N.R."/>
            <person name="Okamura Y."/>
            <person name="Kirsch R."/>
            <person name="Pauchet Y."/>
        </authorList>
    </citation>
    <scope>NUCLEOTIDE SEQUENCE</scope>
    <source>
        <strain evidence="2">MMC_N1</strain>
    </source>
</reference>
<evidence type="ECO:0000313" key="3">
    <source>
        <dbReference type="Proteomes" id="UP001162164"/>
    </source>
</evidence>
<keyword evidence="1" id="KW-1133">Transmembrane helix</keyword>
<dbReference type="EMBL" id="JAPWTJ010001898">
    <property type="protein sequence ID" value="KAJ8968960.1"/>
    <property type="molecule type" value="Genomic_DNA"/>
</dbReference>
<comment type="caution">
    <text evidence="2">The sequence shown here is derived from an EMBL/GenBank/DDBJ whole genome shotgun (WGS) entry which is preliminary data.</text>
</comment>
<protein>
    <submittedName>
        <fullName evidence="2">Uncharacterized protein</fullName>
    </submittedName>
</protein>
<evidence type="ECO:0000313" key="2">
    <source>
        <dbReference type="EMBL" id="KAJ8968960.1"/>
    </source>
</evidence>
<feature type="transmembrane region" description="Helical" evidence="1">
    <location>
        <begin position="30"/>
        <end position="50"/>
    </location>
</feature>
<keyword evidence="1" id="KW-0472">Membrane</keyword>
<sequence>MVAPPFNVLNTKCYNSIPSRGSLWIPIKNVVVVVVVILGQLSLSAYLLPLQLTGAKDVMSQPSVSCALSQEVRRRFFNAPTGDALDM</sequence>
<keyword evidence="3" id="KW-1185">Reference proteome</keyword>